<name>A0A411EB53_9FLAO</name>
<dbReference type="Pfam" id="PF12680">
    <property type="entry name" value="SnoaL_2"/>
    <property type="match status" value="1"/>
</dbReference>
<organism evidence="3 4">
    <name type="scientific">Muriicola soli</name>
    <dbReference type="NCBI Taxonomy" id="2507538"/>
    <lineage>
        <taxon>Bacteria</taxon>
        <taxon>Pseudomonadati</taxon>
        <taxon>Bacteroidota</taxon>
        <taxon>Flavobacteriia</taxon>
        <taxon>Flavobacteriales</taxon>
        <taxon>Flavobacteriaceae</taxon>
        <taxon>Muriicola</taxon>
    </lineage>
</organism>
<feature type="chain" id="PRO_5019279368" evidence="1">
    <location>
        <begin position="23"/>
        <end position="187"/>
    </location>
</feature>
<accession>A0A411EB53</accession>
<dbReference type="Gene3D" id="3.10.450.50">
    <property type="match status" value="1"/>
</dbReference>
<evidence type="ECO:0000313" key="3">
    <source>
        <dbReference type="EMBL" id="QBA64961.1"/>
    </source>
</evidence>
<dbReference type="EMBL" id="CP035544">
    <property type="protein sequence ID" value="QBA64961.1"/>
    <property type="molecule type" value="Genomic_DNA"/>
</dbReference>
<reference evidence="3 4" key="1">
    <citation type="submission" date="2019-01" db="EMBL/GenBank/DDBJ databases">
        <title>Muriicola soli sp. nov., isolated from soil.</title>
        <authorList>
            <person name="Kang H.J."/>
            <person name="Kim S.B."/>
        </authorList>
    </citation>
    <scope>NUCLEOTIDE SEQUENCE [LARGE SCALE GENOMIC DNA]</scope>
    <source>
        <strain evidence="3 4">MMS17-SY002</strain>
    </source>
</reference>
<keyword evidence="1" id="KW-0732">Signal</keyword>
<dbReference type="InterPro" id="IPR032710">
    <property type="entry name" value="NTF2-like_dom_sf"/>
</dbReference>
<sequence>MKKQFITLGIMALCAFSACKQATPEEEMTPKETPDYAAFESKVAIISAFYKAHEAENLEALGNMLSDTLQWSPPQYNGNQWLGKEDLLGALKNYHENFEDIQFTPGVVTPETTANGYWSGSVFPEGTATDEPVNIRVYGTWNATHTETGKPIGVKFYALISVNDEGKIASASDYFDVNGLAAQIAAE</sequence>
<evidence type="ECO:0000256" key="1">
    <source>
        <dbReference type="SAM" id="SignalP"/>
    </source>
</evidence>
<dbReference type="SUPFAM" id="SSF54427">
    <property type="entry name" value="NTF2-like"/>
    <property type="match status" value="1"/>
</dbReference>
<dbReference type="RefSeq" id="WP_129605735.1">
    <property type="nucleotide sequence ID" value="NZ_CP035544.1"/>
</dbReference>
<dbReference type="InterPro" id="IPR037401">
    <property type="entry name" value="SnoaL-like"/>
</dbReference>
<keyword evidence="4" id="KW-1185">Reference proteome</keyword>
<feature type="domain" description="SnoaL-like" evidence="2">
    <location>
        <begin position="47"/>
        <end position="170"/>
    </location>
</feature>
<dbReference type="KEGG" id="mur:EQY75_10740"/>
<dbReference type="Proteomes" id="UP000290889">
    <property type="component" value="Chromosome"/>
</dbReference>
<evidence type="ECO:0000259" key="2">
    <source>
        <dbReference type="Pfam" id="PF12680"/>
    </source>
</evidence>
<proteinExistence type="predicted"/>
<protein>
    <submittedName>
        <fullName evidence="3">Nuclear transport factor 2 family protein</fullName>
    </submittedName>
</protein>
<dbReference type="AlphaFoldDB" id="A0A411EB53"/>
<evidence type="ECO:0000313" key="4">
    <source>
        <dbReference type="Proteomes" id="UP000290889"/>
    </source>
</evidence>
<dbReference type="PROSITE" id="PS51257">
    <property type="entry name" value="PROKAR_LIPOPROTEIN"/>
    <property type="match status" value="1"/>
</dbReference>
<gene>
    <name evidence="3" type="ORF">EQY75_10740</name>
</gene>
<dbReference type="OrthoDB" id="1415436at2"/>
<feature type="signal peptide" evidence="1">
    <location>
        <begin position="1"/>
        <end position="22"/>
    </location>
</feature>